<accession>A0A1F6TRJ3</accession>
<comment type="caution">
    <text evidence="2">The sequence shown here is derived from an EMBL/GenBank/DDBJ whole genome shotgun (WGS) entry which is preliminary data.</text>
</comment>
<gene>
    <name evidence="2" type="ORF">A2151_03155</name>
</gene>
<protein>
    <recommendedName>
        <fullName evidence="4">Tetratricopeptide repeat protein</fullName>
    </recommendedName>
</protein>
<dbReference type="EMBL" id="MFSU01000049">
    <property type="protein sequence ID" value="OGI47676.1"/>
    <property type="molecule type" value="Genomic_DNA"/>
</dbReference>
<proteinExistence type="predicted"/>
<evidence type="ECO:0000313" key="3">
    <source>
        <dbReference type="Proteomes" id="UP000178885"/>
    </source>
</evidence>
<name>A0A1F6TRJ3_9PROT</name>
<keyword evidence="1" id="KW-0732">Signal</keyword>
<feature type="chain" id="PRO_5009526793" description="Tetratricopeptide repeat protein" evidence="1">
    <location>
        <begin position="20"/>
        <end position="80"/>
    </location>
</feature>
<sequence length="80" mass="8603">MKTSVVGLGLLLAAGNAFAFHCGDEMAKIDKALAADPALSAERLAEVKKFRSEGELLHQLGRHEEALDTLSRATDILKIK</sequence>
<dbReference type="Proteomes" id="UP000178885">
    <property type="component" value="Unassembled WGS sequence"/>
</dbReference>
<reference evidence="2 3" key="1">
    <citation type="journal article" date="2016" name="Nat. Commun.">
        <title>Thousands of microbial genomes shed light on interconnected biogeochemical processes in an aquifer system.</title>
        <authorList>
            <person name="Anantharaman K."/>
            <person name="Brown C.T."/>
            <person name="Hug L.A."/>
            <person name="Sharon I."/>
            <person name="Castelle C.J."/>
            <person name="Probst A.J."/>
            <person name="Thomas B.C."/>
            <person name="Singh A."/>
            <person name="Wilkins M.J."/>
            <person name="Karaoz U."/>
            <person name="Brodie E.L."/>
            <person name="Williams K.H."/>
            <person name="Hubbard S.S."/>
            <person name="Banfield J.F."/>
        </authorList>
    </citation>
    <scope>NUCLEOTIDE SEQUENCE [LARGE SCALE GENOMIC DNA]</scope>
</reference>
<evidence type="ECO:0008006" key="4">
    <source>
        <dbReference type="Google" id="ProtNLM"/>
    </source>
</evidence>
<organism evidence="2 3">
    <name type="scientific">Candidatus Muproteobacteria bacterium RBG_16_65_34</name>
    <dbReference type="NCBI Taxonomy" id="1817760"/>
    <lineage>
        <taxon>Bacteria</taxon>
        <taxon>Pseudomonadati</taxon>
        <taxon>Pseudomonadota</taxon>
        <taxon>Candidatus Muproteobacteria</taxon>
    </lineage>
</organism>
<evidence type="ECO:0000256" key="1">
    <source>
        <dbReference type="SAM" id="SignalP"/>
    </source>
</evidence>
<feature type="signal peptide" evidence="1">
    <location>
        <begin position="1"/>
        <end position="19"/>
    </location>
</feature>
<dbReference type="AlphaFoldDB" id="A0A1F6TRJ3"/>
<evidence type="ECO:0000313" key="2">
    <source>
        <dbReference type="EMBL" id="OGI47676.1"/>
    </source>
</evidence>